<feature type="compositionally biased region" description="Basic residues" evidence="1">
    <location>
        <begin position="375"/>
        <end position="384"/>
    </location>
</feature>
<comment type="caution">
    <text evidence="2">The sequence shown here is derived from an EMBL/GenBank/DDBJ whole genome shotgun (WGS) entry which is preliminary data.</text>
</comment>
<organism evidence="2 3">
    <name type="scientific">Mycena alexandri</name>
    <dbReference type="NCBI Taxonomy" id="1745969"/>
    <lineage>
        <taxon>Eukaryota</taxon>
        <taxon>Fungi</taxon>
        <taxon>Dikarya</taxon>
        <taxon>Basidiomycota</taxon>
        <taxon>Agaricomycotina</taxon>
        <taxon>Agaricomycetes</taxon>
        <taxon>Agaricomycetidae</taxon>
        <taxon>Agaricales</taxon>
        <taxon>Marasmiineae</taxon>
        <taxon>Mycenaceae</taxon>
        <taxon>Mycena</taxon>
    </lineage>
</organism>
<feature type="region of interest" description="Disordered" evidence="1">
    <location>
        <begin position="558"/>
        <end position="608"/>
    </location>
</feature>
<evidence type="ECO:0000256" key="1">
    <source>
        <dbReference type="SAM" id="MobiDB-lite"/>
    </source>
</evidence>
<feature type="compositionally biased region" description="Pro residues" evidence="1">
    <location>
        <begin position="401"/>
        <end position="412"/>
    </location>
</feature>
<feature type="region of interest" description="Disordered" evidence="1">
    <location>
        <begin position="350"/>
        <end position="444"/>
    </location>
</feature>
<protein>
    <submittedName>
        <fullName evidence="2">Uncharacterized protein</fullName>
    </submittedName>
</protein>
<reference evidence="2" key="1">
    <citation type="submission" date="2023-03" db="EMBL/GenBank/DDBJ databases">
        <title>Massive genome expansion in bonnet fungi (Mycena s.s.) driven by repeated elements and novel gene families across ecological guilds.</title>
        <authorList>
            <consortium name="Lawrence Berkeley National Laboratory"/>
            <person name="Harder C.B."/>
            <person name="Miyauchi S."/>
            <person name="Viragh M."/>
            <person name="Kuo A."/>
            <person name="Thoen E."/>
            <person name="Andreopoulos B."/>
            <person name="Lu D."/>
            <person name="Skrede I."/>
            <person name="Drula E."/>
            <person name="Henrissat B."/>
            <person name="Morin E."/>
            <person name="Kohler A."/>
            <person name="Barry K."/>
            <person name="LaButti K."/>
            <person name="Morin E."/>
            <person name="Salamov A."/>
            <person name="Lipzen A."/>
            <person name="Mereny Z."/>
            <person name="Hegedus B."/>
            <person name="Baldrian P."/>
            <person name="Stursova M."/>
            <person name="Weitz H."/>
            <person name="Taylor A."/>
            <person name="Grigoriev I.V."/>
            <person name="Nagy L.G."/>
            <person name="Martin F."/>
            <person name="Kauserud H."/>
        </authorList>
    </citation>
    <scope>NUCLEOTIDE SEQUENCE</scope>
    <source>
        <strain evidence="2">CBHHK200</strain>
    </source>
</reference>
<sequence length="653" mass="70975">MARSGKTAPSPHSTHNPGRQVQLSRRRPGISRAHRASRALRLEGPRRKKRELEDEIDEEFSRRAKAIAQIALQFSKKIPYIRNILACVSQYKATKVPSLHHAVVHQRWLDLQAQGKTQSLHEIKQSLKEEIESGELDMDDFDEEEKARLITQVLDHRMLKRRGVRSTTRAVELDVKQTAGGIGNALGDLHFRTGVCGFALLSRGHADDPSKPHFVNSNDAMAYLIEVYGISPYDFLRGFEAWSTTRDNGIVDKDDLGSMRKLVSKLLTDSLRRIKHNNNISMDYVNYEVAIREGKGVELAGWPADISMSRPALWNAETTRRVRDALRSGAIHWVTMPRAQHGELIAANNAKRAAEGSGALRKRAVRSDSGTMRGPNKRTAKKKAPATSDDDEDDEDEEHVPPPPQQAIPAPAPIHGDGAPSPFPSLCYDPGAAPTGADEAPTYPSLHYDPVPHVIAQPDLDALLGMPDLFTLPPLDPTFDAAEAQRVIDDFLADIEANGIFPEVGTLGQQVFANASAAPAPSNGFPIAAFTPAPLPTQVLGVASSVNLVVTGARSNTAAGAQNNATPPMKKRKVRSDAGASRKAKIPRLEAQNDAAPAALPPPPRKRKQFTAISETGADLCAGGGRKLMARDGAQGARRGLMAFGFIFKRSGK</sequence>
<evidence type="ECO:0000313" key="2">
    <source>
        <dbReference type="EMBL" id="KAJ7028210.1"/>
    </source>
</evidence>
<dbReference type="Proteomes" id="UP001218188">
    <property type="component" value="Unassembled WGS sequence"/>
</dbReference>
<dbReference type="AlphaFoldDB" id="A0AAD6SLA0"/>
<feature type="region of interest" description="Disordered" evidence="1">
    <location>
        <begin position="1"/>
        <end position="55"/>
    </location>
</feature>
<proteinExistence type="predicted"/>
<accession>A0AAD6SLA0</accession>
<gene>
    <name evidence="2" type="ORF">C8F04DRAFT_1237658</name>
</gene>
<feature type="compositionally biased region" description="Polar residues" evidence="1">
    <location>
        <begin position="10"/>
        <end position="23"/>
    </location>
</feature>
<evidence type="ECO:0000313" key="3">
    <source>
        <dbReference type="Proteomes" id="UP001218188"/>
    </source>
</evidence>
<name>A0AAD6SLA0_9AGAR</name>
<keyword evidence="3" id="KW-1185">Reference proteome</keyword>
<feature type="compositionally biased region" description="Acidic residues" evidence="1">
    <location>
        <begin position="388"/>
        <end position="398"/>
    </location>
</feature>
<feature type="compositionally biased region" description="Basic residues" evidence="1">
    <location>
        <begin position="24"/>
        <end position="38"/>
    </location>
</feature>
<dbReference type="EMBL" id="JARJCM010000114">
    <property type="protein sequence ID" value="KAJ7028210.1"/>
    <property type="molecule type" value="Genomic_DNA"/>
</dbReference>